<sequence>MFMFLKIILSSSIILPACMMTNAAAVAPELSYKAPEPSLSSAPLTDPLDHNPLKSSPSLQWKTSEPKAKVRLTPGCDTLGCRYHQNNRNSISHGALPKTHLLRQNDPFSADHGGEEYNVGVTFDFTDDNN</sequence>
<keyword evidence="4" id="KW-1185">Reference proteome</keyword>
<evidence type="ECO:0000313" key="4">
    <source>
        <dbReference type="Proteomes" id="UP000001726"/>
    </source>
</evidence>
<proteinExistence type="predicted"/>
<accession>B2VEE6</accession>
<feature type="compositionally biased region" description="Polar residues" evidence="1">
    <location>
        <begin position="53"/>
        <end position="63"/>
    </location>
</feature>
<feature type="region of interest" description="Disordered" evidence="1">
    <location>
        <begin position="34"/>
        <end position="66"/>
    </location>
</feature>
<dbReference type="KEGG" id="eta:ETA_09560"/>
<reference evidence="3 4" key="1">
    <citation type="journal article" date="2008" name="Environ. Microbiol.">
        <title>The genome of Erwinia tasmaniensis strain Et1/99, a non-pathogenic bacterium in the genus Erwinia.</title>
        <authorList>
            <person name="Kube M."/>
            <person name="Migdoll A.M."/>
            <person name="Mueller I."/>
            <person name="Kuhl H."/>
            <person name="Beck A."/>
            <person name="Reinhardt R."/>
            <person name="Geider K."/>
        </authorList>
    </citation>
    <scope>NUCLEOTIDE SEQUENCE [LARGE SCALE GENOMIC DNA]</scope>
    <source>
        <strain evidence="4">DSM 17950 / CFBP 7177 / CIP 109463 / NCPPB 4357 / Et1/99</strain>
    </source>
</reference>
<protein>
    <submittedName>
        <fullName evidence="3">Uncharacterized protein</fullName>
    </submittedName>
</protein>
<feature type="chain" id="PRO_5002782156" evidence="2">
    <location>
        <begin position="28"/>
        <end position="130"/>
    </location>
</feature>
<evidence type="ECO:0000313" key="3">
    <source>
        <dbReference type="EMBL" id="CAO96002.1"/>
    </source>
</evidence>
<name>B2VEE6_ERWT9</name>
<organism evidence="3 4">
    <name type="scientific">Erwinia tasmaniensis (strain DSM 17950 / CFBP 7177 / CIP 109463 / NCPPB 4357 / Et1/99)</name>
    <dbReference type="NCBI Taxonomy" id="465817"/>
    <lineage>
        <taxon>Bacteria</taxon>
        <taxon>Pseudomonadati</taxon>
        <taxon>Pseudomonadota</taxon>
        <taxon>Gammaproteobacteria</taxon>
        <taxon>Enterobacterales</taxon>
        <taxon>Erwiniaceae</taxon>
        <taxon>Erwinia</taxon>
    </lineage>
</organism>
<dbReference type="AlphaFoldDB" id="B2VEE6"/>
<keyword evidence="2" id="KW-0732">Signal</keyword>
<dbReference type="HOGENOM" id="CLU_2221406_0_0_6"/>
<feature type="signal peptide" evidence="2">
    <location>
        <begin position="1"/>
        <end position="27"/>
    </location>
</feature>
<dbReference type="Proteomes" id="UP000001726">
    <property type="component" value="Chromosome"/>
</dbReference>
<gene>
    <name evidence="3" type="ordered locus">ETA_09560</name>
</gene>
<evidence type="ECO:0000256" key="2">
    <source>
        <dbReference type="SAM" id="SignalP"/>
    </source>
</evidence>
<evidence type="ECO:0000256" key="1">
    <source>
        <dbReference type="SAM" id="MobiDB-lite"/>
    </source>
</evidence>
<dbReference type="EMBL" id="CU468135">
    <property type="protein sequence ID" value="CAO96002.1"/>
    <property type="molecule type" value="Genomic_DNA"/>
</dbReference>